<keyword evidence="2" id="KW-1185">Reference proteome</keyword>
<gene>
    <name evidence="1" type="ORF">QVD17_17158</name>
</gene>
<comment type="caution">
    <text evidence="1">The sequence shown here is derived from an EMBL/GenBank/DDBJ whole genome shotgun (WGS) entry which is preliminary data.</text>
</comment>
<accession>A0AAD8NU30</accession>
<protein>
    <submittedName>
        <fullName evidence="1">Uncharacterized protein</fullName>
    </submittedName>
</protein>
<dbReference type="Proteomes" id="UP001229421">
    <property type="component" value="Unassembled WGS sequence"/>
</dbReference>
<evidence type="ECO:0000313" key="2">
    <source>
        <dbReference type="Proteomes" id="UP001229421"/>
    </source>
</evidence>
<dbReference type="AlphaFoldDB" id="A0AAD8NU30"/>
<proteinExistence type="predicted"/>
<organism evidence="1 2">
    <name type="scientific">Tagetes erecta</name>
    <name type="common">African marigold</name>
    <dbReference type="NCBI Taxonomy" id="13708"/>
    <lineage>
        <taxon>Eukaryota</taxon>
        <taxon>Viridiplantae</taxon>
        <taxon>Streptophyta</taxon>
        <taxon>Embryophyta</taxon>
        <taxon>Tracheophyta</taxon>
        <taxon>Spermatophyta</taxon>
        <taxon>Magnoliopsida</taxon>
        <taxon>eudicotyledons</taxon>
        <taxon>Gunneridae</taxon>
        <taxon>Pentapetalae</taxon>
        <taxon>asterids</taxon>
        <taxon>campanulids</taxon>
        <taxon>Asterales</taxon>
        <taxon>Asteraceae</taxon>
        <taxon>Asteroideae</taxon>
        <taxon>Heliantheae alliance</taxon>
        <taxon>Tageteae</taxon>
        <taxon>Tagetes</taxon>
    </lineage>
</organism>
<name>A0AAD8NU30_TARER</name>
<reference evidence="1" key="1">
    <citation type="journal article" date="2023" name="bioRxiv">
        <title>Improved chromosome-level genome assembly for marigold (Tagetes erecta).</title>
        <authorList>
            <person name="Jiang F."/>
            <person name="Yuan L."/>
            <person name="Wang S."/>
            <person name="Wang H."/>
            <person name="Xu D."/>
            <person name="Wang A."/>
            <person name="Fan W."/>
        </authorList>
    </citation>
    <scope>NUCLEOTIDE SEQUENCE</scope>
    <source>
        <strain evidence="1">WSJ</strain>
        <tissue evidence="1">Leaf</tissue>
    </source>
</reference>
<sequence length="82" mass="9110">MGHVFKFQIKSNKSRIFTFFFPLIPISIPPISPFISATSSGAGDLNLHLKTSSSSSSTSVQTPTSHLIHQIHLFFVQFKSRC</sequence>
<evidence type="ECO:0000313" key="1">
    <source>
        <dbReference type="EMBL" id="KAK1428325.1"/>
    </source>
</evidence>
<dbReference type="EMBL" id="JAUHHV010000004">
    <property type="protein sequence ID" value="KAK1428325.1"/>
    <property type="molecule type" value="Genomic_DNA"/>
</dbReference>